<keyword evidence="2" id="KW-1185">Reference proteome</keyword>
<dbReference type="Pfam" id="PF08843">
    <property type="entry name" value="AbiEii"/>
    <property type="match status" value="1"/>
</dbReference>
<evidence type="ECO:0000313" key="2">
    <source>
        <dbReference type="Proteomes" id="UP000216339"/>
    </source>
</evidence>
<dbReference type="Proteomes" id="UP000216339">
    <property type="component" value="Unassembled WGS sequence"/>
</dbReference>
<sequence>MKTTEADYPSRAVEATRRVLLELARVLGEYGDHVVLVGGWVPELLAPGAGHVGSTDVDLALDHVALSDTGYARLRDLLDGAGYRNDPDPARQFVFYRDVRLGDGGTPNPVVVELDLLAAEYGGTGKNRRSQAVQGTRPRKARGADLAFERDLSVEVPLDGALPDGRLARAHLRVAGPVPFLVTKAAALALRDKPKDAYDVWFLLRHHPAGLDGLAAAVAAHASHGLVREALGRLADAFASVDHHGPVDVARFRGMEPGTEAYDQARQDALQRVAVLLDRVNPFTGDPEL</sequence>
<proteinExistence type="predicted"/>
<dbReference type="RefSeq" id="WP_095512512.1">
    <property type="nucleotide sequence ID" value="NZ_MQWD01000005.1"/>
</dbReference>
<evidence type="ECO:0008006" key="3">
    <source>
        <dbReference type="Google" id="ProtNLM"/>
    </source>
</evidence>
<dbReference type="OrthoDB" id="7585025at2"/>
<protein>
    <recommendedName>
        <fullName evidence="3">Nucleotidyl transferase AbiEii/AbiGii toxin family protein</fullName>
    </recommendedName>
</protein>
<accession>A0A271ITU5</accession>
<gene>
    <name evidence="1" type="ORF">BSZ37_20415</name>
</gene>
<dbReference type="AlphaFoldDB" id="A0A271ITU5"/>
<organism evidence="1 2">
    <name type="scientific">Rubrivirga marina</name>
    <dbReference type="NCBI Taxonomy" id="1196024"/>
    <lineage>
        <taxon>Bacteria</taxon>
        <taxon>Pseudomonadati</taxon>
        <taxon>Rhodothermota</taxon>
        <taxon>Rhodothermia</taxon>
        <taxon>Rhodothermales</taxon>
        <taxon>Rubricoccaceae</taxon>
        <taxon>Rubrivirga</taxon>
    </lineage>
</organism>
<dbReference type="EMBL" id="MQWD01000005">
    <property type="protein sequence ID" value="PAP74547.1"/>
    <property type="molecule type" value="Genomic_DNA"/>
</dbReference>
<comment type="caution">
    <text evidence="1">The sequence shown here is derived from an EMBL/GenBank/DDBJ whole genome shotgun (WGS) entry which is preliminary data.</text>
</comment>
<reference evidence="1 2" key="1">
    <citation type="submission" date="2016-11" db="EMBL/GenBank/DDBJ databases">
        <title>Study of marine rhodopsin-containing bacteria.</title>
        <authorList>
            <person name="Yoshizawa S."/>
            <person name="Kumagai Y."/>
            <person name="Kogure K."/>
        </authorList>
    </citation>
    <scope>NUCLEOTIDE SEQUENCE [LARGE SCALE GENOMIC DNA]</scope>
    <source>
        <strain evidence="1 2">SAORIC-28</strain>
    </source>
</reference>
<dbReference type="InterPro" id="IPR014942">
    <property type="entry name" value="AbiEii"/>
</dbReference>
<evidence type="ECO:0000313" key="1">
    <source>
        <dbReference type="EMBL" id="PAP74547.1"/>
    </source>
</evidence>
<name>A0A271ITU5_9BACT</name>